<feature type="region of interest" description="Disordered" evidence="1">
    <location>
        <begin position="432"/>
        <end position="480"/>
    </location>
</feature>
<dbReference type="PROSITE" id="PS51159">
    <property type="entry name" value="CBM21"/>
    <property type="match status" value="1"/>
</dbReference>
<dbReference type="GO" id="GO:0008157">
    <property type="term" value="F:protein phosphatase 1 binding"/>
    <property type="evidence" value="ECO:0007669"/>
    <property type="project" value="TreeGrafter"/>
</dbReference>
<feature type="region of interest" description="Disordered" evidence="1">
    <location>
        <begin position="619"/>
        <end position="708"/>
    </location>
</feature>
<dbReference type="GO" id="GO:2001069">
    <property type="term" value="F:glycogen binding"/>
    <property type="evidence" value="ECO:0007669"/>
    <property type="project" value="TreeGrafter"/>
</dbReference>
<feature type="compositionally biased region" description="Basic and acidic residues" evidence="1">
    <location>
        <begin position="126"/>
        <end position="135"/>
    </location>
</feature>
<sequence length="734" mass="79137">MPYTPPSQQSPASSKNSSPAISRSSSYHQDDIPRSPARPQPPRSLSSASYLHKHRRTPSITKSDGAPPTLTDAQYSNVDSHDFAAMSSLRQSPPPVNNLRIPTGAVMSPPDSSENSDTDETSSNTERGRELEKNWDQLQQAVRSINLQREGSPDKVGVQLHAASLPTSETTSPTALSHTARKISHSRSATESKVIVPTFAESSSHTSDDSDDEGVVCKPALVRKKSGELVKPALRPSSRRRYSSMPGTPTYSKSVHFNDSDNQTRHFLQVDKPIAVSAGSSPVETYDSESEFPFNEESGKPAALQIKLSNFPEETFERRTKPIRVERIFLSSDETTLVGVCAVQNIAFHKQVVARFTLDYWKTTSEVVAEFNNDPRSPPTDGCDRFNFHIKLSDQANIENKTLLLCVRYNVGGQEFWDNNNNTNYQIDFARAEQAKRQSKKQSQSSPLGQRPLNAIPRSRHNASSSVAPRPKPDTLDDDFATRVDTSSAYSFGKAESLLGDPAGSIKLKQKSKRSSAFLAATPTSPTNGLGSRYDFGSSLSAALSSAQTTLGRQSGLMNAAPKQGANGSYFGPLDRTEPPKADVKTTERPDAITTDRPAMGSDQYKDLVQKFCYFTSGSGKAGNSPPANTPPKPAPSQDIAAATQTDGANELDSGTASTVSSGTSSPVHRNSVIEAVSPSPALGPFKARSQSPAPMTGQGFGARAASPVSFGYPYHSHRDGYLSDTPTPTAIHG</sequence>
<dbReference type="EMBL" id="LFZN01000296">
    <property type="protein sequence ID" value="KXS94368.1"/>
    <property type="molecule type" value="Genomic_DNA"/>
</dbReference>
<dbReference type="OrthoDB" id="1881at2759"/>
<dbReference type="PANTHER" id="PTHR12307">
    <property type="entry name" value="PROTEIN PHOSPHATASE 1 REGULATORY SUBUNIT"/>
    <property type="match status" value="1"/>
</dbReference>
<name>A0A139GW44_9PEZI</name>
<dbReference type="InterPro" id="IPR050782">
    <property type="entry name" value="PP1_regulatory_subunit_3"/>
</dbReference>
<evidence type="ECO:0000313" key="4">
    <source>
        <dbReference type="Proteomes" id="UP000070133"/>
    </source>
</evidence>
<evidence type="ECO:0000256" key="1">
    <source>
        <dbReference type="SAM" id="MobiDB-lite"/>
    </source>
</evidence>
<gene>
    <name evidence="3" type="ORF">AC578_2522</name>
</gene>
<feature type="region of interest" description="Disordered" evidence="1">
    <location>
        <begin position="164"/>
        <end position="214"/>
    </location>
</feature>
<dbReference type="GO" id="GO:0005979">
    <property type="term" value="P:regulation of glycogen biosynthetic process"/>
    <property type="evidence" value="ECO:0007669"/>
    <property type="project" value="TreeGrafter"/>
</dbReference>
<dbReference type="InterPro" id="IPR005036">
    <property type="entry name" value="CBM21_dom"/>
</dbReference>
<dbReference type="STRING" id="321146.A0A139GW44"/>
<dbReference type="GO" id="GO:0000164">
    <property type="term" value="C:protein phosphatase type 1 complex"/>
    <property type="evidence" value="ECO:0007669"/>
    <property type="project" value="TreeGrafter"/>
</dbReference>
<proteinExistence type="predicted"/>
<dbReference type="InterPro" id="IPR038175">
    <property type="entry name" value="CBM21_dom_sf"/>
</dbReference>
<feature type="compositionally biased region" description="Basic and acidic residues" evidence="1">
    <location>
        <begin position="575"/>
        <end position="591"/>
    </location>
</feature>
<dbReference type="Gene3D" id="2.60.40.2440">
    <property type="entry name" value="Carbohydrate binding type-21 domain"/>
    <property type="match status" value="1"/>
</dbReference>
<feature type="compositionally biased region" description="Low complexity" evidence="1">
    <location>
        <begin position="1"/>
        <end position="26"/>
    </location>
</feature>
<organism evidence="3 4">
    <name type="scientific">Pseudocercospora eumusae</name>
    <dbReference type="NCBI Taxonomy" id="321146"/>
    <lineage>
        <taxon>Eukaryota</taxon>
        <taxon>Fungi</taxon>
        <taxon>Dikarya</taxon>
        <taxon>Ascomycota</taxon>
        <taxon>Pezizomycotina</taxon>
        <taxon>Dothideomycetes</taxon>
        <taxon>Dothideomycetidae</taxon>
        <taxon>Mycosphaerellales</taxon>
        <taxon>Mycosphaerellaceae</taxon>
        <taxon>Pseudocercospora</taxon>
    </lineage>
</organism>
<protein>
    <recommendedName>
        <fullName evidence="2">CBM21 domain-containing protein</fullName>
    </recommendedName>
</protein>
<feature type="domain" description="CBM21" evidence="2">
    <location>
        <begin position="317"/>
        <end position="428"/>
    </location>
</feature>
<keyword evidence="4" id="KW-1185">Reference proteome</keyword>
<comment type="caution">
    <text evidence="3">The sequence shown here is derived from an EMBL/GenBank/DDBJ whole genome shotgun (WGS) entry which is preliminary data.</text>
</comment>
<evidence type="ECO:0000259" key="2">
    <source>
        <dbReference type="PROSITE" id="PS51159"/>
    </source>
</evidence>
<accession>A0A139GW44</accession>
<feature type="region of interest" description="Disordered" evidence="1">
    <location>
        <begin position="1"/>
        <end position="136"/>
    </location>
</feature>
<feature type="region of interest" description="Disordered" evidence="1">
    <location>
        <begin position="558"/>
        <end position="600"/>
    </location>
</feature>
<dbReference type="PANTHER" id="PTHR12307:SF36">
    <property type="entry name" value="GLYCOGEN-BINDING SUBUNIT 76A"/>
    <property type="match status" value="1"/>
</dbReference>
<dbReference type="AlphaFoldDB" id="A0A139GW44"/>
<feature type="compositionally biased region" description="Low complexity" evidence="1">
    <location>
        <begin position="654"/>
        <end position="666"/>
    </location>
</feature>
<dbReference type="Proteomes" id="UP000070133">
    <property type="component" value="Unassembled WGS sequence"/>
</dbReference>
<dbReference type="Pfam" id="PF03370">
    <property type="entry name" value="CBM_21"/>
    <property type="match status" value="1"/>
</dbReference>
<evidence type="ECO:0000313" key="3">
    <source>
        <dbReference type="EMBL" id="KXS94368.1"/>
    </source>
</evidence>
<feature type="compositionally biased region" description="Polar residues" evidence="1">
    <location>
        <begin position="165"/>
        <end position="177"/>
    </location>
</feature>
<reference evidence="3 4" key="1">
    <citation type="submission" date="2015-07" db="EMBL/GenBank/DDBJ databases">
        <title>Comparative genomics of the Sigatoka disease complex on banana suggests a link between parallel evolutionary changes in Pseudocercospora fijiensis and Pseudocercospora eumusae and increased virulence on the banana host.</title>
        <authorList>
            <person name="Chang T.-C."/>
            <person name="Salvucci A."/>
            <person name="Crous P.W."/>
            <person name="Stergiopoulos I."/>
        </authorList>
    </citation>
    <scope>NUCLEOTIDE SEQUENCE [LARGE SCALE GENOMIC DNA]</scope>
    <source>
        <strain evidence="3 4">CBS 114824</strain>
    </source>
</reference>